<accession>A0ABV5V732</accession>
<organism evidence="2 3">
    <name type="scientific">Streptomyces thermocoprophilus</name>
    <dbReference type="NCBI Taxonomy" id="78356"/>
    <lineage>
        <taxon>Bacteria</taxon>
        <taxon>Bacillati</taxon>
        <taxon>Actinomycetota</taxon>
        <taxon>Actinomycetes</taxon>
        <taxon>Kitasatosporales</taxon>
        <taxon>Streptomycetaceae</taxon>
        <taxon>Streptomyces</taxon>
    </lineage>
</organism>
<evidence type="ECO:0000256" key="1">
    <source>
        <dbReference type="SAM" id="Phobius"/>
    </source>
</evidence>
<name>A0ABV5V732_9ACTN</name>
<dbReference type="RefSeq" id="WP_247467822.1">
    <property type="nucleotide sequence ID" value="NZ_JBHMAR010000001.1"/>
</dbReference>
<proteinExistence type="predicted"/>
<dbReference type="EMBL" id="JBHMAR010000001">
    <property type="protein sequence ID" value="MFB9733623.1"/>
    <property type="molecule type" value="Genomic_DNA"/>
</dbReference>
<keyword evidence="3" id="KW-1185">Reference proteome</keyword>
<keyword evidence="1" id="KW-0812">Transmembrane</keyword>
<protein>
    <submittedName>
        <fullName evidence="2">Uncharacterized protein</fullName>
    </submittedName>
</protein>
<keyword evidence="1" id="KW-0472">Membrane</keyword>
<keyword evidence="1" id="KW-1133">Transmembrane helix</keyword>
<evidence type="ECO:0000313" key="2">
    <source>
        <dbReference type="EMBL" id="MFB9733623.1"/>
    </source>
</evidence>
<dbReference type="Proteomes" id="UP001589703">
    <property type="component" value="Unassembled WGS sequence"/>
</dbReference>
<reference evidence="2 3" key="1">
    <citation type="submission" date="2024-09" db="EMBL/GenBank/DDBJ databases">
        <authorList>
            <person name="Sun Q."/>
            <person name="Mori K."/>
        </authorList>
    </citation>
    <scope>NUCLEOTIDE SEQUENCE [LARGE SCALE GENOMIC DNA]</scope>
    <source>
        <strain evidence="2 3">JCM 10918</strain>
    </source>
</reference>
<feature type="transmembrane region" description="Helical" evidence="1">
    <location>
        <begin position="96"/>
        <end position="118"/>
    </location>
</feature>
<gene>
    <name evidence="2" type="ORF">ACFFRO_00415</name>
</gene>
<evidence type="ECO:0000313" key="3">
    <source>
        <dbReference type="Proteomes" id="UP001589703"/>
    </source>
</evidence>
<comment type="caution">
    <text evidence="2">The sequence shown here is derived from an EMBL/GenBank/DDBJ whole genome shotgun (WGS) entry which is preliminary data.</text>
</comment>
<sequence length="120" mass="13545">MRRAPGSRDARQGAALAADVEGYLRAQTDLAEARRAAEAFCARLPWLTSAQAEDVARHFADEHIGMTREMLTRTVRRAAELRGEYQARYDQLRRRLLVRHTLAMCALLAAWVPAVLLLSR</sequence>